<protein>
    <submittedName>
        <fullName evidence="1">Uncharacterized protein</fullName>
    </submittedName>
</protein>
<evidence type="ECO:0000313" key="2">
    <source>
        <dbReference type="Proteomes" id="UP001164746"/>
    </source>
</evidence>
<dbReference type="EMBL" id="CP111020">
    <property type="protein sequence ID" value="WAR14508.1"/>
    <property type="molecule type" value="Genomic_DNA"/>
</dbReference>
<reference evidence="1" key="1">
    <citation type="submission" date="2022-11" db="EMBL/GenBank/DDBJ databases">
        <title>Centuries of genome instability and evolution in soft-shell clam transmissible cancer (bioRxiv).</title>
        <authorList>
            <person name="Hart S.F.M."/>
            <person name="Yonemitsu M.A."/>
            <person name="Giersch R.M."/>
            <person name="Beal B.F."/>
            <person name="Arriagada G."/>
            <person name="Davis B.W."/>
            <person name="Ostrander E.A."/>
            <person name="Goff S.P."/>
            <person name="Metzger M.J."/>
        </authorList>
    </citation>
    <scope>NUCLEOTIDE SEQUENCE</scope>
    <source>
        <strain evidence="1">MELC-2E11</strain>
        <tissue evidence="1">Siphon/mantle</tissue>
    </source>
</reference>
<proteinExistence type="predicted"/>
<sequence>MLSPSNGEVSIPRDLKVTLHGNSATIFWWLSRDTPEVRRFELKCQLQDAAGGPMLEATYSISGFRRSFHIPALQPCYR</sequence>
<keyword evidence="2" id="KW-1185">Reference proteome</keyword>
<organism evidence="1 2">
    <name type="scientific">Mya arenaria</name>
    <name type="common">Soft-shell clam</name>
    <dbReference type="NCBI Taxonomy" id="6604"/>
    <lineage>
        <taxon>Eukaryota</taxon>
        <taxon>Metazoa</taxon>
        <taxon>Spiralia</taxon>
        <taxon>Lophotrochozoa</taxon>
        <taxon>Mollusca</taxon>
        <taxon>Bivalvia</taxon>
        <taxon>Autobranchia</taxon>
        <taxon>Heteroconchia</taxon>
        <taxon>Euheterodonta</taxon>
        <taxon>Imparidentia</taxon>
        <taxon>Neoheterodontei</taxon>
        <taxon>Myida</taxon>
        <taxon>Myoidea</taxon>
        <taxon>Myidae</taxon>
        <taxon>Mya</taxon>
    </lineage>
</organism>
<accession>A0ABY7EX30</accession>
<evidence type="ECO:0000313" key="1">
    <source>
        <dbReference type="EMBL" id="WAR14508.1"/>
    </source>
</evidence>
<name>A0ABY7EX30_MYAAR</name>
<gene>
    <name evidence="1" type="ORF">MAR_004613</name>
</gene>
<dbReference type="Proteomes" id="UP001164746">
    <property type="component" value="Chromosome 9"/>
</dbReference>